<reference evidence="6 7" key="2">
    <citation type="submission" date="2018-11" db="EMBL/GenBank/DDBJ databases">
        <authorList>
            <consortium name="Pathogen Informatics"/>
        </authorList>
    </citation>
    <scope>NUCLEOTIDE SEQUENCE [LARGE SCALE GENOMIC DNA]</scope>
</reference>
<keyword evidence="3" id="KW-0597">Phosphoprotein</keyword>
<proteinExistence type="predicted"/>
<evidence type="ECO:0000256" key="2">
    <source>
        <dbReference type="ARBA" id="ARBA00022490"/>
    </source>
</evidence>
<evidence type="ECO:0000313" key="7">
    <source>
        <dbReference type="Proteomes" id="UP000276776"/>
    </source>
</evidence>
<dbReference type="Proteomes" id="UP000276776">
    <property type="component" value="Unassembled WGS sequence"/>
</dbReference>
<reference evidence="8" key="1">
    <citation type="submission" date="2017-02" db="UniProtKB">
        <authorList>
            <consortium name="WormBaseParasite"/>
        </authorList>
    </citation>
    <scope>IDENTIFICATION</scope>
</reference>
<organism evidence="8">
    <name type="scientific">Thelazia callipaeda</name>
    <name type="common">Oriental eyeworm</name>
    <name type="synonym">Parasitic nematode</name>
    <dbReference type="NCBI Taxonomy" id="103827"/>
    <lineage>
        <taxon>Eukaryota</taxon>
        <taxon>Metazoa</taxon>
        <taxon>Ecdysozoa</taxon>
        <taxon>Nematoda</taxon>
        <taxon>Chromadorea</taxon>
        <taxon>Rhabditida</taxon>
        <taxon>Spirurina</taxon>
        <taxon>Spiruromorpha</taxon>
        <taxon>Thelazioidea</taxon>
        <taxon>Thelaziidae</taxon>
        <taxon>Thelazia</taxon>
    </lineage>
</organism>
<dbReference type="GO" id="GO:0034454">
    <property type="term" value="P:microtubule anchoring at centrosome"/>
    <property type="evidence" value="ECO:0007669"/>
    <property type="project" value="TreeGrafter"/>
</dbReference>
<dbReference type="STRING" id="103827.A0A0N5CUP2"/>
<sequence>MTTSILDDESAHVKELNRLFLSCAKNGDAHLDASGIRDLCVKLNLSPFIDVILERILSGYTIVDFAIFKDRFVQLLPDIISFTAAAENLEAKAEKVLSDLGIEPEGFLTRYETRILCKQISELNSLGLVGIDQLFDKADTTHEGRITLAQLLSQYEIQKQLSEEVDFITETFIPTVNLFEALDPSNTGNIRCQELLEYWRACGINIEQGLYVLKLSGQPLEGTVNALLLSSCLERHLGDLAAAPTASTIIRVALLSLHAFIDHLRCSIKEAELRAEHFHKQFQQANQRHVLLIEEFEQNQISMEQTYEQRFRDSDERYRAKIAQIEERFNQEKKDLLIELEKAENELAHFRKTESSYCTRLQLLENQFARVTENAQQLSNTVQKLEQMNKHLCNEIARVSEPKPLKETQATTVLKHRVELLAARNKRLREQIDDLRNNGKRRISHLKTFEPLYFHWTNTFRSEILALKRRREGRSVDSPSEIESEPESIFIKSRKRRLLKIKERKRRYELITKILVNSSSNERIVNTKENEEKAQSVGSNKKFKHSLVENLHNNVLEPIREQHRKEIAALKNSANKTLAKALNRQLQITQNFEKEKHQFQLKLMTEKYALERNFTKEKMKMIDRLKEEFKCELTRLKTVMSPSTSVDSKLSTRENFGATKVSASWRRDQANSSFNFKNLLNNEPYRFNVFKNFRRYDDAYKMFDLNKNNGALNIEKVSQPYTPFKAISKNVNMTHDQCSHYQIITTKLKQIYAAVGGDGNIGESGFEDFLSSADSITEVTFHIFFRVNSISAHFTRDYNNLQEKAYLKNEIKKLGDRLYSVREKIIDLHTYLTLRSSQCNMTRCSTGCIEKFENHCMGRPFDDYIITGNNHMCRQGFSSNHGITKIEQLKAENLLLNARLSQSSELVKMLLREYSDELDRTSRLGKFIRSIYSINEE</sequence>
<evidence type="ECO:0000256" key="5">
    <source>
        <dbReference type="SAM" id="Coils"/>
    </source>
</evidence>
<gene>
    <name evidence="6" type="ORF">TCLT_LOCUS3985</name>
</gene>
<evidence type="ECO:0000256" key="1">
    <source>
        <dbReference type="ARBA" id="ARBA00004300"/>
    </source>
</evidence>
<dbReference type="PANTHER" id="PTHR18905:SF13">
    <property type="entry name" value="NON-CENTROSOMAL MICROTUBULE ARRAY"/>
    <property type="match status" value="1"/>
</dbReference>
<dbReference type="GO" id="GO:0005813">
    <property type="term" value="C:centrosome"/>
    <property type="evidence" value="ECO:0007669"/>
    <property type="project" value="UniProtKB-SubCell"/>
</dbReference>
<evidence type="ECO:0000256" key="4">
    <source>
        <dbReference type="ARBA" id="ARBA00023212"/>
    </source>
</evidence>
<keyword evidence="4" id="KW-0206">Cytoskeleton</keyword>
<keyword evidence="2" id="KW-0963">Cytoplasm</keyword>
<name>A0A0N5CUP2_THECL</name>
<dbReference type="PANTHER" id="PTHR18905">
    <property type="entry name" value="NINEIN"/>
    <property type="match status" value="1"/>
</dbReference>
<dbReference type="EMBL" id="UYYF01004272">
    <property type="protein sequence ID" value="VDN01027.1"/>
    <property type="molecule type" value="Genomic_DNA"/>
</dbReference>
<evidence type="ECO:0000256" key="3">
    <source>
        <dbReference type="ARBA" id="ARBA00022553"/>
    </source>
</evidence>
<dbReference type="AlphaFoldDB" id="A0A0N5CUP2"/>
<dbReference type="OMA" id="HTICEST"/>
<dbReference type="Gene3D" id="1.10.238.10">
    <property type="entry name" value="EF-hand"/>
    <property type="match status" value="1"/>
</dbReference>
<dbReference type="InterPro" id="IPR011992">
    <property type="entry name" value="EF-hand-dom_pair"/>
</dbReference>
<protein>
    <submittedName>
        <fullName evidence="8">EF-hand domain-containing protein</fullName>
    </submittedName>
</protein>
<feature type="coiled-coil region" evidence="5">
    <location>
        <begin position="315"/>
        <end position="438"/>
    </location>
</feature>
<accession>A0A0N5CUP2</accession>
<evidence type="ECO:0000313" key="8">
    <source>
        <dbReference type="WBParaSite" id="TCLT_0000399601-mRNA-1"/>
    </source>
</evidence>
<keyword evidence="7" id="KW-1185">Reference proteome</keyword>
<comment type="subcellular location">
    <subcellularLocation>
        <location evidence="1">Cytoplasm</location>
        <location evidence="1">Cytoskeleton</location>
        <location evidence="1">Microtubule organizing center</location>
        <location evidence="1">Centrosome</location>
    </subcellularLocation>
</comment>
<evidence type="ECO:0000313" key="6">
    <source>
        <dbReference type="EMBL" id="VDN01027.1"/>
    </source>
</evidence>
<dbReference type="WBParaSite" id="TCLT_0000399601-mRNA-1">
    <property type="protein sequence ID" value="TCLT_0000399601-mRNA-1"/>
    <property type="gene ID" value="TCLT_0000399601"/>
</dbReference>
<dbReference type="SUPFAM" id="SSF47473">
    <property type="entry name" value="EF-hand"/>
    <property type="match status" value="1"/>
</dbReference>
<dbReference type="OrthoDB" id="5799458at2759"/>
<keyword evidence="5" id="KW-0175">Coiled coil</keyword>